<dbReference type="InterPro" id="IPR038056">
    <property type="entry name" value="YjbR-like_sf"/>
</dbReference>
<sequence length="250" mass="28384">MSVEEELFAKRQCKFNELVAYGFSQNGDDYSLEVPLKSANFIAKIRVSLVGEVSGKVYDLDTGDEYLLLRVDSDNGSFSAAVSGKVYDLDTGDEYLLLRVDSDNGSFSAAVKAEYRTILRNIADKCFVKAQADRIQDEIKNRYGDEPDFPFKKFPDYAVFRNPKNRKWYGLLMTLPLGKLTGDDRDQQEVTVLDVKQAEDRLPDLLKKAGFFPAYHMNKQSWLSVLLNGDLPDDQVLALLDESRSFTERK</sequence>
<name>A0A844FL77_9LACO</name>
<accession>A0A844FL77</accession>
<dbReference type="Proteomes" id="UP000452141">
    <property type="component" value="Unassembled WGS sequence"/>
</dbReference>
<dbReference type="PANTHER" id="PTHR35145">
    <property type="entry name" value="CYTOPLASMIC PROTEIN-RELATED"/>
    <property type="match status" value="1"/>
</dbReference>
<protein>
    <submittedName>
        <fullName evidence="1">MmcQ family protein</fullName>
    </submittedName>
</protein>
<dbReference type="EMBL" id="VUMW01000004">
    <property type="protein sequence ID" value="MST79314.1"/>
    <property type="molecule type" value="Genomic_DNA"/>
</dbReference>
<dbReference type="PANTHER" id="PTHR35145:SF1">
    <property type="entry name" value="CYTOPLASMIC PROTEIN"/>
    <property type="match status" value="1"/>
</dbReference>
<dbReference type="InterPro" id="IPR058532">
    <property type="entry name" value="YjbR/MT2646/Rv2570-like"/>
</dbReference>
<comment type="caution">
    <text evidence="1">The sequence shown here is derived from an EMBL/GenBank/DDBJ whole genome shotgun (WGS) entry which is preliminary data.</text>
</comment>
<dbReference type="RefSeq" id="WP_154486414.1">
    <property type="nucleotide sequence ID" value="NZ_VUMW01000004.1"/>
</dbReference>
<evidence type="ECO:0000313" key="2">
    <source>
        <dbReference type="Proteomes" id="UP000452141"/>
    </source>
</evidence>
<dbReference type="Gene3D" id="3.90.1150.30">
    <property type="match status" value="1"/>
</dbReference>
<dbReference type="InterPro" id="IPR007351">
    <property type="entry name" value="YjbR"/>
</dbReference>
<dbReference type="SUPFAM" id="SSF142906">
    <property type="entry name" value="YjbR-like"/>
    <property type="match status" value="1"/>
</dbReference>
<reference evidence="1 2" key="1">
    <citation type="submission" date="2019-08" db="EMBL/GenBank/DDBJ databases">
        <title>In-depth cultivation of the pig gut microbiome towards novel bacterial diversity and tailored functional studies.</title>
        <authorList>
            <person name="Wylensek D."/>
            <person name="Hitch T.C.A."/>
            <person name="Clavel T."/>
        </authorList>
    </citation>
    <scope>NUCLEOTIDE SEQUENCE [LARGE SCALE GENOMIC DNA]</scope>
    <source>
        <strain evidence="1 2">WCA-470BD-2E</strain>
    </source>
</reference>
<evidence type="ECO:0000313" key="1">
    <source>
        <dbReference type="EMBL" id="MST79314.1"/>
    </source>
</evidence>
<organism evidence="1 2">
    <name type="scientific">Lactobacillus equicursoris</name>
    <dbReference type="NCBI Taxonomy" id="420645"/>
    <lineage>
        <taxon>Bacteria</taxon>
        <taxon>Bacillati</taxon>
        <taxon>Bacillota</taxon>
        <taxon>Bacilli</taxon>
        <taxon>Lactobacillales</taxon>
        <taxon>Lactobacillaceae</taxon>
        <taxon>Lactobacillus</taxon>
    </lineage>
</organism>
<proteinExistence type="predicted"/>
<dbReference type="AlphaFoldDB" id="A0A844FL77"/>
<dbReference type="Pfam" id="PF04237">
    <property type="entry name" value="YjbR"/>
    <property type="match status" value="1"/>
</dbReference>
<gene>
    <name evidence="1" type="ORF">FYJ61_02205</name>
</gene>